<name>A0AAD5MKY3_PARTN</name>
<proteinExistence type="predicted"/>
<sequence>MAKKFTTYLIARPVFTGSANKSVVFIRFSLAHLSFIAAVCFEHGDVCEAHPVNPSSLPYADKYFQEDACISLESAVFSQSFICSSHHMTDPSVFAIDVCIVGSQRWDNLGIRAR</sequence>
<evidence type="ECO:0000313" key="1">
    <source>
        <dbReference type="EMBL" id="KAJ1360215.1"/>
    </source>
</evidence>
<dbReference type="EMBL" id="JAHQIW010003819">
    <property type="protein sequence ID" value="KAJ1360215.1"/>
    <property type="molecule type" value="Genomic_DNA"/>
</dbReference>
<gene>
    <name evidence="1" type="ORF">KIN20_019137</name>
</gene>
<keyword evidence="2" id="KW-1185">Reference proteome</keyword>
<dbReference type="Proteomes" id="UP001196413">
    <property type="component" value="Unassembled WGS sequence"/>
</dbReference>
<accession>A0AAD5MKY3</accession>
<reference evidence="1" key="1">
    <citation type="submission" date="2021-06" db="EMBL/GenBank/DDBJ databases">
        <title>Parelaphostrongylus tenuis whole genome reference sequence.</title>
        <authorList>
            <person name="Garwood T.J."/>
            <person name="Larsen P.A."/>
            <person name="Fountain-Jones N.M."/>
            <person name="Garbe J.R."/>
            <person name="Macchietto M.G."/>
            <person name="Kania S.A."/>
            <person name="Gerhold R.W."/>
            <person name="Richards J.E."/>
            <person name="Wolf T.M."/>
        </authorList>
    </citation>
    <scope>NUCLEOTIDE SEQUENCE</scope>
    <source>
        <strain evidence="1">MNPRO001-30</strain>
        <tissue evidence="1">Meninges</tissue>
    </source>
</reference>
<protein>
    <submittedName>
        <fullName evidence="1">Uncharacterized protein</fullName>
    </submittedName>
</protein>
<evidence type="ECO:0000313" key="2">
    <source>
        <dbReference type="Proteomes" id="UP001196413"/>
    </source>
</evidence>
<dbReference type="AlphaFoldDB" id="A0AAD5MKY3"/>
<organism evidence="1 2">
    <name type="scientific">Parelaphostrongylus tenuis</name>
    <name type="common">Meningeal worm</name>
    <dbReference type="NCBI Taxonomy" id="148309"/>
    <lineage>
        <taxon>Eukaryota</taxon>
        <taxon>Metazoa</taxon>
        <taxon>Ecdysozoa</taxon>
        <taxon>Nematoda</taxon>
        <taxon>Chromadorea</taxon>
        <taxon>Rhabditida</taxon>
        <taxon>Rhabditina</taxon>
        <taxon>Rhabditomorpha</taxon>
        <taxon>Strongyloidea</taxon>
        <taxon>Metastrongylidae</taxon>
        <taxon>Parelaphostrongylus</taxon>
    </lineage>
</organism>
<comment type="caution">
    <text evidence="1">The sequence shown here is derived from an EMBL/GenBank/DDBJ whole genome shotgun (WGS) entry which is preliminary data.</text>
</comment>